<evidence type="ECO:0000313" key="2">
    <source>
        <dbReference type="EMBL" id="DAD73289.1"/>
    </source>
</evidence>
<dbReference type="EMBL" id="BK014734">
    <property type="protein sequence ID" value="DAD73289.1"/>
    <property type="molecule type" value="Genomic_DNA"/>
</dbReference>
<sequence length="196" mass="21740">MKKEELLSIGLTEEQADKVFAMNGKDIEKHKKAAEDAKADKEAVEKQLADRNKDIEDLRKSSGDAESVRKQLEDLQGRYTKETEDYKAQLASRDYADAMNRAITAKGVKFSSKAAEKAYLADLKEKHLELKDGELTGFDEWHKAQLEADPTAFQADKPTPTFVKPVGQGGAPAAKSKGAMYAQQFNAQFAQTPNKE</sequence>
<proteinExistence type="predicted"/>
<protein>
    <submittedName>
        <fullName evidence="2">Minor structural protein</fullName>
    </submittedName>
</protein>
<dbReference type="Pfam" id="PF06810">
    <property type="entry name" value="Phage_scaffold"/>
    <property type="match status" value="1"/>
</dbReference>
<reference evidence="2" key="1">
    <citation type="journal article" date="2021" name="Proc. Natl. Acad. Sci. U.S.A.">
        <title>A Catalog of Tens of Thousands of Viruses from Human Metagenomes Reveals Hidden Associations with Chronic Diseases.</title>
        <authorList>
            <person name="Tisza M.J."/>
            <person name="Buck C.B."/>
        </authorList>
    </citation>
    <scope>NUCLEOTIDE SEQUENCE</scope>
    <source>
        <strain evidence="2">CtOIB27</strain>
    </source>
</reference>
<name>A0A8S5LTB2_9CAUD</name>
<dbReference type="GO" id="GO:0019069">
    <property type="term" value="P:viral capsid assembly"/>
    <property type="evidence" value="ECO:0007669"/>
    <property type="project" value="InterPro"/>
</dbReference>
<accession>A0A8S5LTB2</accession>
<feature type="region of interest" description="Disordered" evidence="1">
    <location>
        <begin position="152"/>
        <end position="177"/>
    </location>
</feature>
<evidence type="ECO:0000256" key="1">
    <source>
        <dbReference type="SAM" id="MobiDB-lite"/>
    </source>
</evidence>
<organism evidence="2">
    <name type="scientific">Siphoviridae sp. ctOIB27</name>
    <dbReference type="NCBI Taxonomy" id="2826308"/>
    <lineage>
        <taxon>Viruses</taxon>
        <taxon>Duplodnaviria</taxon>
        <taxon>Heunggongvirae</taxon>
        <taxon>Uroviricota</taxon>
        <taxon>Caudoviricetes</taxon>
    </lineage>
</organism>
<dbReference type="InterPro" id="IPR009636">
    <property type="entry name" value="SCAF"/>
</dbReference>
<feature type="region of interest" description="Disordered" evidence="1">
    <location>
        <begin position="31"/>
        <end position="69"/>
    </location>
</feature>